<dbReference type="PANTHER" id="PTHR30055">
    <property type="entry name" value="HTH-TYPE TRANSCRIPTIONAL REGULATOR RUTR"/>
    <property type="match status" value="1"/>
</dbReference>
<evidence type="ECO:0000256" key="4">
    <source>
        <dbReference type="SAM" id="MobiDB-lite"/>
    </source>
</evidence>
<keyword evidence="2" id="KW-0238">DNA-binding</keyword>
<dbReference type="PANTHER" id="PTHR30055:SF234">
    <property type="entry name" value="HTH-TYPE TRANSCRIPTIONAL REGULATOR BETI"/>
    <property type="match status" value="1"/>
</dbReference>
<dbReference type="EMBL" id="CAFBOZ010000386">
    <property type="protein sequence ID" value="CAB5026940.1"/>
    <property type="molecule type" value="Genomic_DNA"/>
</dbReference>
<dbReference type="InterPro" id="IPR009057">
    <property type="entry name" value="Homeodomain-like_sf"/>
</dbReference>
<organism evidence="6">
    <name type="scientific">freshwater metagenome</name>
    <dbReference type="NCBI Taxonomy" id="449393"/>
    <lineage>
        <taxon>unclassified sequences</taxon>
        <taxon>metagenomes</taxon>
        <taxon>ecological metagenomes</taxon>
    </lineage>
</organism>
<keyword evidence="1" id="KW-0805">Transcription regulation</keyword>
<dbReference type="InterPro" id="IPR001647">
    <property type="entry name" value="HTH_TetR"/>
</dbReference>
<name>A0A6J7RED9_9ZZZZ</name>
<evidence type="ECO:0000313" key="6">
    <source>
        <dbReference type="EMBL" id="CAB5026940.1"/>
    </source>
</evidence>
<accession>A0A6J7RED9</accession>
<dbReference type="PROSITE" id="PS50977">
    <property type="entry name" value="HTH_TETR_2"/>
    <property type="match status" value="1"/>
</dbReference>
<dbReference type="AlphaFoldDB" id="A0A6J7RED9"/>
<dbReference type="Pfam" id="PF00440">
    <property type="entry name" value="TetR_N"/>
    <property type="match status" value="1"/>
</dbReference>
<keyword evidence="3" id="KW-0804">Transcription</keyword>
<dbReference type="SUPFAM" id="SSF46689">
    <property type="entry name" value="Homeodomain-like"/>
    <property type="match status" value="1"/>
</dbReference>
<dbReference type="GO" id="GO:0003700">
    <property type="term" value="F:DNA-binding transcription factor activity"/>
    <property type="evidence" value="ECO:0007669"/>
    <property type="project" value="TreeGrafter"/>
</dbReference>
<protein>
    <submittedName>
        <fullName evidence="6">Unannotated protein</fullName>
    </submittedName>
</protein>
<evidence type="ECO:0000256" key="3">
    <source>
        <dbReference type="ARBA" id="ARBA00023163"/>
    </source>
</evidence>
<feature type="region of interest" description="Disordered" evidence="4">
    <location>
        <begin position="1"/>
        <end position="28"/>
    </location>
</feature>
<dbReference type="GO" id="GO:0000976">
    <property type="term" value="F:transcription cis-regulatory region binding"/>
    <property type="evidence" value="ECO:0007669"/>
    <property type="project" value="TreeGrafter"/>
</dbReference>
<feature type="domain" description="HTH tetR-type" evidence="5">
    <location>
        <begin position="33"/>
        <end position="93"/>
    </location>
</feature>
<evidence type="ECO:0000256" key="2">
    <source>
        <dbReference type="ARBA" id="ARBA00023125"/>
    </source>
</evidence>
<reference evidence="6" key="1">
    <citation type="submission" date="2020-05" db="EMBL/GenBank/DDBJ databases">
        <authorList>
            <person name="Chiriac C."/>
            <person name="Salcher M."/>
            <person name="Ghai R."/>
            <person name="Kavagutti S V."/>
        </authorList>
    </citation>
    <scope>NUCLEOTIDE SEQUENCE</scope>
</reference>
<evidence type="ECO:0000259" key="5">
    <source>
        <dbReference type="PROSITE" id="PS50977"/>
    </source>
</evidence>
<proteinExistence type="predicted"/>
<gene>
    <name evidence="6" type="ORF">UFOPK3992_02058</name>
</gene>
<evidence type="ECO:0000256" key="1">
    <source>
        <dbReference type="ARBA" id="ARBA00023015"/>
    </source>
</evidence>
<sequence length="225" mass="24490">MPVPPPTNSAVGDSAHPRVSSEAGASRQDAVRAFKRDLIRDAAKEAFSRQGIESATVRQIAEMAGYTTGAIYNYFPGGKAELYAEVLRDSLVKLRTHVGETVAAARDRNVGLAAAALTGLWEFYDTHPSDFALGFYLYGAGPRRVGLTHDLDNKLNTMLNTVIDEIAECLVMDGRVARADAHHVAVIHSTWVFGLLLMKTTGRVKSLHEVAESMLVDYLRMVESG</sequence>
<dbReference type="Gene3D" id="1.10.357.10">
    <property type="entry name" value="Tetracycline Repressor, domain 2"/>
    <property type="match status" value="1"/>
</dbReference>
<dbReference type="InterPro" id="IPR050109">
    <property type="entry name" value="HTH-type_TetR-like_transc_reg"/>
</dbReference>